<accession>A0ABV8T4J5</accession>
<dbReference type="InterPro" id="IPR009057">
    <property type="entry name" value="Homeodomain-like_sf"/>
</dbReference>
<evidence type="ECO:0000256" key="1">
    <source>
        <dbReference type="ARBA" id="ARBA00023015"/>
    </source>
</evidence>
<dbReference type="PROSITE" id="PS01124">
    <property type="entry name" value="HTH_ARAC_FAMILY_2"/>
    <property type="match status" value="1"/>
</dbReference>
<dbReference type="Gene3D" id="1.10.10.60">
    <property type="entry name" value="Homeodomain-like"/>
    <property type="match status" value="2"/>
</dbReference>
<name>A0ABV8T4J5_9GAMM</name>
<keyword evidence="3" id="KW-0804">Transcription</keyword>
<dbReference type="PROSITE" id="PS00041">
    <property type="entry name" value="HTH_ARAC_FAMILY_1"/>
    <property type="match status" value="1"/>
</dbReference>
<dbReference type="InterPro" id="IPR050204">
    <property type="entry name" value="AraC_XylS_family_regulators"/>
</dbReference>
<dbReference type="Pfam" id="PF12833">
    <property type="entry name" value="HTH_18"/>
    <property type="match status" value="1"/>
</dbReference>
<dbReference type="InterPro" id="IPR020449">
    <property type="entry name" value="Tscrpt_reg_AraC-type_HTH"/>
</dbReference>
<comment type="caution">
    <text evidence="5">The sequence shown here is derived from an EMBL/GenBank/DDBJ whole genome shotgun (WGS) entry which is preliminary data.</text>
</comment>
<keyword evidence="2" id="KW-0238">DNA-binding</keyword>
<evidence type="ECO:0000313" key="5">
    <source>
        <dbReference type="EMBL" id="MFC4313634.1"/>
    </source>
</evidence>
<keyword evidence="6" id="KW-1185">Reference proteome</keyword>
<dbReference type="SUPFAM" id="SSF46689">
    <property type="entry name" value="Homeodomain-like"/>
    <property type="match status" value="2"/>
</dbReference>
<reference evidence="6" key="1">
    <citation type="journal article" date="2019" name="Int. J. Syst. Evol. Microbiol.">
        <title>The Global Catalogue of Microorganisms (GCM) 10K type strain sequencing project: providing services to taxonomists for standard genome sequencing and annotation.</title>
        <authorList>
            <consortium name="The Broad Institute Genomics Platform"/>
            <consortium name="The Broad Institute Genome Sequencing Center for Infectious Disease"/>
            <person name="Wu L."/>
            <person name="Ma J."/>
        </authorList>
    </citation>
    <scope>NUCLEOTIDE SEQUENCE [LARGE SCALE GENOMIC DNA]</scope>
    <source>
        <strain evidence="6">CGMCC 1.10759</strain>
    </source>
</reference>
<dbReference type="InterPro" id="IPR018060">
    <property type="entry name" value="HTH_AraC"/>
</dbReference>
<feature type="domain" description="HTH araC/xylS-type" evidence="4">
    <location>
        <begin position="174"/>
        <end position="276"/>
    </location>
</feature>
<organism evidence="5 6">
    <name type="scientific">Steroidobacter flavus</name>
    <dbReference type="NCBI Taxonomy" id="1842136"/>
    <lineage>
        <taxon>Bacteria</taxon>
        <taxon>Pseudomonadati</taxon>
        <taxon>Pseudomonadota</taxon>
        <taxon>Gammaproteobacteria</taxon>
        <taxon>Steroidobacterales</taxon>
        <taxon>Steroidobacteraceae</taxon>
        <taxon>Steroidobacter</taxon>
    </lineage>
</organism>
<evidence type="ECO:0000313" key="6">
    <source>
        <dbReference type="Proteomes" id="UP001595904"/>
    </source>
</evidence>
<dbReference type="PANTHER" id="PTHR46796">
    <property type="entry name" value="HTH-TYPE TRANSCRIPTIONAL ACTIVATOR RHAS-RELATED"/>
    <property type="match status" value="1"/>
</dbReference>
<dbReference type="RefSeq" id="WP_380604125.1">
    <property type="nucleotide sequence ID" value="NZ_JBHSDU010000015.1"/>
</dbReference>
<gene>
    <name evidence="5" type="ORF">ACFPN2_31465</name>
</gene>
<dbReference type="InterPro" id="IPR018062">
    <property type="entry name" value="HTH_AraC-typ_CS"/>
</dbReference>
<dbReference type="Proteomes" id="UP001595904">
    <property type="component" value="Unassembled WGS sequence"/>
</dbReference>
<dbReference type="SMART" id="SM00342">
    <property type="entry name" value="HTH_ARAC"/>
    <property type="match status" value="1"/>
</dbReference>
<proteinExistence type="predicted"/>
<keyword evidence="1" id="KW-0805">Transcription regulation</keyword>
<dbReference type="PANTHER" id="PTHR46796:SF14">
    <property type="entry name" value="TRANSCRIPTIONAL REGULATORY PROTEIN"/>
    <property type="match status" value="1"/>
</dbReference>
<evidence type="ECO:0000259" key="4">
    <source>
        <dbReference type="PROSITE" id="PS01124"/>
    </source>
</evidence>
<sequence>MLNPIARLKTPSIEVQVSEFSWKRASETKMSVDRPAITLVLTGGNSHIEASYFGSHRRSFQQLGRVVFTPPDTPVFGRTRKPGKVRLVSCYYERSHLDNIVGSLIELSQSQPQGCMNVPSALLPAMMSRLMAEAISPGFISKALVESLGQSVLLECAHALLADDQEQDRGRLTPRHFRIIDDYLHRLNHQAPSVAELAEACGFSERYFSKLFREQTKQSIGQYLRAAQIAKAQSYLTETELPLKEIAARLGFSAASNFSVAFRTVTGVTPGHFRQVTRPTRVARL</sequence>
<evidence type="ECO:0000256" key="3">
    <source>
        <dbReference type="ARBA" id="ARBA00023163"/>
    </source>
</evidence>
<dbReference type="EMBL" id="JBHSDU010000015">
    <property type="protein sequence ID" value="MFC4313634.1"/>
    <property type="molecule type" value="Genomic_DNA"/>
</dbReference>
<protein>
    <submittedName>
        <fullName evidence="5">Helix-turn-helix domain-containing protein</fullName>
    </submittedName>
</protein>
<evidence type="ECO:0000256" key="2">
    <source>
        <dbReference type="ARBA" id="ARBA00023125"/>
    </source>
</evidence>
<dbReference type="PRINTS" id="PR00032">
    <property type="entry name" value="HTHARAC"/>
</dbReference>